<evidence type="ECO:0000256" key="5">
    <source>
        <dbReference type="ARBA" id="ARBA00022806"/>
    </source>
</evidence>
<dbReference type="GO" id="GO:0043138">
    <property type="term" value="F:3'-5' DNA helicase activity"/>
    <property type="evidence" value="ECO:0007669"/>
    <property type="project" value="UniProtKB-EC"/>
</dbReference>
<keyword evidence="5 14" id="KW-0347">Helicase</keyword>
<dbReference type="Gene3D" id="3.90.320.10">
    <property type="match status" value="1"/>
</dbReference>
<dbReference type="GO" id="GO:0016887">
    <property type="term" value="F:ATP hydrolysis activity"/>
    <property type="evidence" value="ECO:0007669"/>
    <property type="project" value="RHEA"/>
</dbReference>
<dbReference type="SUPFAM" id="SSF52540">
    <property type="entry name" value="P-loop containing nucleoside triphosphate hydrolases"/>
    <property type="match status" value="1"/>
</dbReference>
<keyword evidence="1" id="KW-0540">Nuclease</keyword>
<dbReference type="GO" id="GO:0003677">
    <property type="term" value="F:DNA binding"/>
    <property type="evidence" value="ECO:0007669"/>
    <property type="project" value="UniProtKB-KW"/>
</dbReference>
<evidence type="ECO:0000256" key="6">
    <source>
        <dbReference type="ARBA" id="ARBA00022839"/>
    </source>
</evidence>
<dbReference type="InterPro" id="IPR014017">
    <property type="entry name" value="DNA_helicase_UvrD-like_C"/>
</dbReference>
<evidence type="ECO:0000259" key="15">
    <source>
        <dbReference type="PROSITE" id="PS51198"/>
    </source>
</evidence>
<dbReference type="GO" id="GO:0004527">
    <property type="term" value="F:exonuclease activity"/>
    <property type="evidence" value="ECO:0007669"/>
    <property type="project" value="UniProtKB-KW"/>
</dbReference>
<dbReference type="PANTHER" id="PTHR11070">
    <property type="entry name" value="UVRD / RECB / PCRA DNA HELICASE FAMILY MEMBER"/>
    <property type="match status" value="1"/>
</dbReference>
<comment type="catalytic activity">
    <reaction evidence="13">
        <text>ATP + H2O = ADP + phosphate + H(+)</text>
        <dbReference type="Rhea" id="RHEA:13065"/>
        <dbReference type="ChEBI" id="CHEBI:15377"/>
        <dbReference type="ChEBI" id="CHEBI:15378"/>
        <dbReference type="ChEBI" id="CHEBI:30616"/>
        <dbReference type="ChEBI" id="CHEBI:43474"/>
        <dbReference type="ChEBI" id="CHEBI:456216"/>
        <dbReference type="EC" id="5.6.2.4"/>
    </reaction>
</comment>
<accession>A0A354M1S5</accession>
<dbReference type="AlphaFoldDB" id="A0A354M1S5"/>
<dbReference type="EC" id="5.6.2.4" evidence="12"/>
<comment type="catalytic activity">
    <reaction evidence="11">
        <text>Couples ATP hydrolysis with the unwinding of duplex DNA by translocating in the 3'-5' direction.</text>
        <dbReference type="EC" id="5.6.2.4"/>
    </reaction>
</comment>
<dbReference type="Pfam" id="PF00580">
    <property type="entry name" value="UvrD-helicase"/>
    <property type="match status" value="1"/>
</dbReference>
<dbReference type="PROSITE" id="PS51217">
    <property type="entry name" value="UVRD_HELICASE_CTER"/>
    <property type="match status" value="1"/>
</dbReference>
<evidence type="ECO:0000256" key="9">
    <source>
        <dbReference type="ARBA" id="ARBA00023204"/>
    </source>
</evidence>
<dbReference type="Gene3D" id="1.10.3170.10">
    <property type="entry name" value="Recbcd, chain B, domain 2"/>
    <property type="match status" value="1"/>
</dbReference>
<feature type="domain" description="UvrD-like helicase ATP-binding" evidence="15">
    <location>
        <begin position="1"/>
        <end position="478"/>
    </location>
</feature>
<evidence type="ECO:0000256" key="3">
    <source>
        <dbReference type="ARBA" id="ARBA00022763"/>
    </source>
</evidence>
<organism evidence="17 18">
    <name type="scientific">Coprobacter fastidiosus</name>
    <dbReference type="NCBI Taxonomy" id="1099853"/>
    <lineage>
        <taxon>Bacteria</taxon>
        <taxon>Pseudomonadati</taxon>
        <taxon>Bacteroidota</taxon>
        <taxon>Bacteroidia</taxon>
        <taxon>Bacteroidales</taxon>
        <taxon>Barnesiellaceae</taxon>
        <taxon>Coprobacter</taxon>
    </lineage>
</organism>
<keyword evidence="9" id="KW-0234">DNA repair</keyword>
<dbReference type="PROSITE" id="PS51198">
    <property type="entry name" value="UVRD_HELICASE_ATP_BIND"/>
    <property type="match status" value="1"/>
</dbReference>
<evidence type="ECO:0000313" key="17">
    <source>
        <dbReference type="EMBL" id="HBJ08464.1"/>
    </source>
</evidence>
<evidence type="ECO:0000259" key="16">
    <source>
        <dbReference type="PROSITE" id="PS51217"/>
    </source>
</evidence>
<evidence type="ECO:0000256" key="10">
    <source>
        <dbReference type="ARBA" id="ARBA00023235"/>
    </source>
</evidence>
<feature type="binding site" evidence="14">
    <location>
        <begin position="7"/>
        <end position="14"/>
    </location>
    <ligand>
        <name>ATP</name>
        <dbReference type="ChEBI" id="CHEBI:30616"/>
    </ligand>
</feature>
<dbReference type="GO" id="GO:0005829">
    <property type="term" value="C:cytosol"/>
    <property type="evidence" value="ECO:0007669"/>
    <property type="project" value="TreeGrafter"/>
</dbReference>
<evidence type="ECO:0000256" key="4">
    <source>
        <dbReference type="ARBA" id="ARBA00022801"/>
    </source>
</evidence>
<evidence type="ECO:0000256" key="2">
    <source>
        <dbReference type="ARBA" id="ARBA00022741"/>
    </source>
</evidence>
<keyword evidence="2 14" id="KW-0547">Nucleotide-binding</keyword>
<dbReference type="InterPro" id="IPR011604">
    <property type="entry name" value="PDDEXK-like_dom_sf"/>
</dbReference>
<sequence>MLHVYRASAGSGKTYKLTLEYLKLLLSPVRPNNEPILPSERNKAFQHILAVTFTNKATEEMKRRIIEKLDILAHRTSESEYLNDLLGQDGIPASIEELQKRASEILFTLLHDFSGFNISTIDKFFQQTTRAFTREIGLQGGYNTEIDNSHVLTEAIDRMFFDLENPENKDLLNWLIRFSEEQVEGGKSWGIQRNIVQLAQEIFKEEYKSHSSEIRHFMADKDLLRAYIKKLNIIKQDFETESREIAGKATEIMKKAGLPPEDLKGGNRSPFKEFSKWADGNIKEPNASFTQLSDNIENWTTKKTSPDIITKVREIYPELNEYIKQIIACYNAYPFYISVMETRRYIYTLGILSDIDKHIQTYEKEHNILLLSDTTELLNRIIDGSDTPFVYEKTGNRIDHFMIDEFQDTSRMQWNNFFPLIKESNDKGGRNLIVGDVKQSIYRWRNSDWKLLNDELGNQFKKPEELNDHVLGTNWRSCINVIQFNNSFFRKASFLLQESLQKEIADTPANVHIDSEYAEKIGKAYRDIYQHISPKNKEKKGHVKVMFLETETEEGEKIDWKNRATELLPQTLKELQDKNISLKDIAILVRSKAEGSLVADCLLKAKAENNDSTYRFDIISDEALFIHNAPIVKLVIGILNYLQNPETEINRILAVYEYSTTHRNLPPETALASYFAEKEKELSHHFDPEIVRELEQLRNTPLFEMCEKIISLFPPSGERNESIFIQAFQDIVLDYTTNHSADPASFLQWWNEQGIKKTITTPDSQNAIRIMTIHKSKGLEFKAVIIPFCDWEIDHNPHHENILWCNQKEPLDDIPLVPIRYGSILKKSLYADAYFNEKMHAYIDNLNIAYVAFTRAEDELLLFTPKPKKEGTFGSLSRLLYYCVNPENEINCPEEKDKPIIDLSAYYDPEKNCYEAGETWENLQTAKEKQKIKTMPEYRSADPGKRLQLRLHGKGYFGDSHERQHGNLMHEILSNVRYAEDIHNAVLPYIFNGQLSHEEGVILEKKLKTWLDQPEVAPWFSPDTQIINETEILQQKGTFLRPDRVVISGEEVSVIDYKFGNIQKKSYHKQVIRYISLIKEMGFSQVKGYIWYVELGKIVPV</sequence>
<keyword evidence="7 14" id="KW-0067">ATP-binding</keyword>
<evidence type="ECO:0000256" key="13">
    <source>
        <dbReference type="ARBA" id="ARBA00048988"/>
    </source>
</evidence>
<dbReference type="GO" id="GO:0005524">
    <property type="term" value="F:ATP binding"/>
    <property type="evidence" value="ECO:0007669"/>
    <property type="project" value="UniProtKB-UniRule"/>
</dbReference>
<protein>
    <recommendedName>
        <fullName evidence="12">DNA 3'-5' helicase</fullName>
        <ecNumber evidence="12">5.6.2.4</ecNumber>
    </recommendedName>
</protein>
<keyword evidence="8" id="KW-0238">DNA-binding</keyword>
<keyword evidence="10" id="KW-0413">Isomerase</keyword>
<evidence type="ECO:0000313" key="18">
    <source>
        <dbReference type="Proteomes" id="UP000262954"/>
    </source>
</evidence>
<keyword evidence="3" id="KW-0227">DNA damage</keyword>
<dbReference type="InterPro" id="IPR027417">
    <property type="entry name" value="P-loop_NTPase"/>
</dbReference>
<comment type="caution">
    <text evidence="17">The sequence shown here is derived from an EMBL/GenBank/DDBJ whole genome shotgun (WGS) entry which is preliminary data.</text>
</comment>
<evidence type="ECO:0000256" key="14">
    <source>
        <dbReference type="PROSITE-ProRule" id="PRU00560"/>
    </source>
</evidence>
<reference evidence="17 18" key="1">
    <citation type="journal article" date="2018" name="Nat. Biotechnol.">
        <title>A standardized bacterial taxonomy based on genome phylogeny substantially revises the tree of life.</title>
        <authorList>
            <person name="Parks D.H."/>
            <person name="Chuvochina M."/>
            <person name="Waite D.W."/>
            <person name="Rinke C."/>
            <person name="Skarshewski A."/>
            <person name="Chaumeil P.A."/>
            <person name="Hugenholtz P."/>
        </authorList>
    </citation>
    <scope>NUCLEOTIDE SEQUENCE [LARGE SCALE GENOMIC DNA]</scope>
    <source>
        <strain evidence="17">UBA11482</strain>
    </source>
</reference>
<keyword evidence="6" id="KW-0269">Exonuclease</keyword>
<dbReference type="Gene3D" id="3.40.50.300">
    <property type="entry name" value="P-loop containing nucleotide triphosphate hydrolases"/>
    <property type="match status" value="3"/>
</dbReference>
<dbReference type="PANTHER" id="PTHR11070:SF67">
    <property type="entry name" value="DNA 3'-5' HELICASE"/>
    <property type="match status" value="1"/>
</dbReference>
<evidence type="ECO:0000256" key="7">
    <source>
        <dbReference type="ARBA" id="ARBA00022840"/>
    </source>
</evidence>
<proteinExistence type="predicted"/>
<dbReference type="InterPro" id="IPR000212">
    <property type="entry name" value="DNA_helicase_UvrD/REP"/>
</dbReference>
<dbReference type="RefSeq" id="WP_195595456.1">
    <property type="nucleotide sequence ID" value="NZ_JADMPX010000001.1"/>
</dbReference>
<dbReference type="Proteomes" id="UP000262954">
    <property type="component" value="Unassembled WGS sequence"/>
</dbReference>
<evidence type="ECO:0000256" key="1">
    <source>
        <dbReference type="ARBA" id="ARBA00022722"/>
    </source>
</evidence>
<name>A0A354M1S5_9BACT</name>
<dbReference type="InterPro" id="IPR014016">
    <property type="entry name" value="UvrD-like_ATP-bd"/>
</dbReference>
<evidence type="ECO:0000256" key="12">
    <source>
        <dbReference type="ARBA" id="ARBA00034808"/>
    </source>
</evidence>
<evidence type="ECO:0000256" key="8">
    <source>
        <dbReference type="ARBA" id="ARBA00023125"/>
    </source>
</evidence>
<feature type="domain" description="UvrD-like helicase C-terminal" evidence="16">
    <location>
        <begin position="512"/>
        <end position="778"/>
    </location>
</feature>
<keyword evidence="4 14" id="KW-0378">Hydrolase</keyword>
<dbReference type="EMBL" id="DNWC01000073">
    <property type="protein sequence ID" value="HBJ08464.1"/>
    <property type="molecule type" value="Genomic_DNA"/>
</dbReference>
<evidence type="ECO:0000256" key="11">
    <source>
        <dbReference type="ARBA" id="ARBA00034617"/>
    </source>
</evidence>
<gene>
    <name evidence="17" type="ORF">DDY73_05610</name>
</gene>
<dbReference type="GO" id="GO:0000725">
    <property type="term" value="P:recombinational repair"/>
    <property type="evidence" value="ECO:0007669"/>
    <property type="project" value="TreeGrafter"/>
</dbReference>
<dbReference type="Pfam" id="PF13361">
    <property type="entry name" value="UvrD_C"/>
    <property type="match status" value="1"/>
</dbReference>